<dbReference type="Gene3D" id="1.10.730.10">
    <property type="entry name" value="Isoleucyl-tRNA Synthetase, Domain 1"/>
    <property type="match status" value="1"/>
</dbReference>
<dbReference type="Proteomes" id="UP001597361">
    <property type="component" value="Unassembled WGS sequence"/>
</dbReference>
<evidence type="ECO:0000256" key="6">
    <source>
        <dbReference type="ARBA" id="ARBA00022917"/>
    </source>
</evidence>
<dbReference type="InterPro" id="IPR001278">
    <property type="entry name" value="Arg-tRNA-ligase"/>
</dbReference>
<evidence type="ECO:0000256" key="3">
    <source>
        <dbReference type="ARBA" id="ARBA00022598"/>
    </source>
</evidence>
<evidence type="ECO:0000313" key="14">
    <source>
        <dbReference type="Proteomes" id="UP001597361"/>
    </source>
</evidence>
<protein>
    <recommendedName>
        <fullName evidence="9">Arginine--tRNA ligase</fullName>
        <ecNumber evidence="9">6.1.1.19</ecNumber>
    </recommendedName>
    <alternativeName>
        <fullName evidence="9">Arginyl-tRNA synthetase</fullName>
        <shortName evidence="9">ArgRS</shortName>
    </alternativeName>
</protein>
<keyword evidence="4 9" id="KW-0547">Nucleotide-binding</keyword>
<dbReference type="GO" id="GO:0004814">
    <property type="term" value="F:arginine-tRNA ligase activity"/>
    <property type="evidence" value="ECO:0007669"/>
    <property type="project" value="UniProtKB-EC"/>
</dbReference>
<evidence type="ECO:0000256" key="7">
    <source>
        <dbReference type="ARBA" id="ARBA00023146"/>
    </source>
</evidence>
<dbReference type="Pfam" id="PF00750">
    <property type="entry name" value="tRNA-synt_1d"/>
    <property type="match status" value="1"/>
</dbReference>
<evidence type="ECO:0000259" key="12">
    <source>
        <dbReference type="SMART" id="SM01016"/>
    </source>
</evidence>
<accession>A0ABW4VHM5</accession>
<keyword evidence="14" id="KW-1185">Reference proteome</keyword>
<feature type="domain" description="DALR anticodon binding" evidence="11">
    <location>
        <begin position="476"/>
        <end position="596"/>
    </location>
</feature>
<dbReference type="RefSeq" id="WP_376882952.1">
    <property type="nucleotide sequence ID" value="NZ_JBHUHR010000003.1"/>
</dbReference>
<dbReference type="PROSITE" id="PS00178">
    <property type="entry name" value="AA_TRNA_LIGASE_I"/>
    <property type="match status" value="1"/>
</dbReference>
<dbReference type="InterPro" id="IPR036695">
    <property type="entry name" value="Arg-tRNA-synth_N_sf"/>
</dbReference>
<keyword evidence="3 9" id="KW-0436">Ligase</keyword>
<sequence>MNLEEQIIPVIQKGFKEIFDHEVSLDELALQPTRKEFEGSFTFVMFPFLKVTKMAPEASGNKLGEYLVANSDLVAAFNVVKGFLNLSLSQNSWIDTFGKLYSNPNFGQLPSNGQKVMVEYSSPNTNKPLHLGHLRNNFLGYSISEILRANGYEVTKANLVNDRGIHICKSMVAYQHFGDNETPQSSGLKGDHLAGKYYVIFDKEYKKQISELVAQGQTEEDAKKNAPLMLEAQEMLRKWEANDTEVVNLWKLMNGWVYEGFEATYEKMGVNFDKYYYESDTYLLGKDIVEEGLSKGIFFKKDNGSAWVDLSEEGLDEKLVLRGDGTSVYITQDMGTCDLKHKDFGFDKSIYVVGNEQDYHFDVLFKIMRKLGRPYGDGLYHLSYGMVDLPTGKMKSREGTVVDADDLMQEMIDTAETHTKELGKIEGFSNEEAAALYETLGMGALKYFLLKVDPKKRMLFNPQESIEFQGNTGPFIQYSHARIASILRKADQIGVDYKTGGFAGLDTLEDAERDLIIVLNDFEKKIRQAGEDFSPALLAQYLFDLAKEYNRFYAEQPIFNESDSKIQAFRVALSALTAKTIKAGMKLLGINVPERM</sequence>
<dbReference type="NCBIfam" id="TIGR00456">
    <property type="entry name" value="argS"/>
    <property type="match status" value="1"/>
</dbReference>
<dbReference type="SUPFAM" id="SSF55190">
    <property type="entry name" value="Arginyl-tRNA synthetase (ArgRS), N-terminal 'additional' domain"/>
    <property type="match status" value="1"/>
</dbReference>
<organism evidence="13 14">
    <name type="scientific">Belliella marina</name>
    <dbReference type="NCBI Taxonomy" id="1644146"/>
    <lineage>
        <taxon>Bacteria</taxon>
        <taxon>Pseudomonadati</taxon>
        <taxon>Bacteroidota</taxon>
        <taxon>Cytophagia</taxon>
        <taxon>Cytophagales</taxon>
        <taxon>Cyclobacteriaceae</taxon>
        <taxon>Belliella</taxon>
    </lineage>
</organism>
<dbReference type="EC" id="6.1.1.19" evidence="9"/>
<comment type="caution">
    <text evidence="13">The sequence shown here is derived from an EMBL/GenBank/DDBJ whole genome shotgun (WGS) entry which is preliminary data.</text>
</comment>
<proteinExistence type="inferred from homology"/>
<dbReference type="Gene3D" id="3.40.50.620">
    <property type="entry name" value="HUPs"/>
    <property type="match status" value="1"/>
</dbReference>
<dbReference type="InterPro" id="IPR035684">
    <property type="entry name" value="ArgRS_core"/>
</dbReference>
<dbReference type="InterPro" id="IPR001412">
    <property type="entry name" value="aa-tRNA-synth_I_CS"/>
</dbReference>
<dbReference type="InterPro" id="IPR008909">
    <property type="entry name" value="DALR_anticod-bd"/>
</dbReference>
<dbReference type="SMART" id="SM00836">
    <property type="entry name" value="DALR_1"/>
    <property type="match status" value="1"/>
</dbReference>
<reference evidence="14" key="1">
    <citation type="journal article" date="2019" name="Int. J. Syst. Evol. Microbiol.">
        <title>The Global Catalogue of Microorganisms (GCM) 10K type strain sequencing project: providing services to taxonomists for standard genome sequencing and annotation.</title>
        <authorList>
            <consortium name="The Broad Institute Genomics Platform"/>
            <consortium name="The Broad Institute Genome Sequencing Center for Infectious Disease"/>
            <person name="Wu L."/>
            <person name="Ma J."/>
        </authorList>
    </citation>
    <scope>NUCLEOTIDE SEQUENCE [LARGE SCALE GENOMIC DNA]</scope>
    <source>
        <strain evidence="14">CGMCC 1.15180</strain>
    </source>
</reference>
<evidence type="ECO:0000256" key="1">
    <source>
        <dbReference type="ARBA" id="ARBA00005594"/>
    </source>
</evidence>
<evidence type="ECO:0000256" key="4">
    <source>
        <dbReference type="ARBA" id="ARBA00022741"/>
    </source>
</evidence>
<evidence type="ECO:0000313" key="13">
    <source>
        <dbReference type="EMBL" id="MFD2033505.1"/>
    </source>
</evidence>
<evidence type="ECO:0000256" key="9">
    <source>
        <dbReference type="HAMAP-Rule" id="MF_00123"/>
    </source>
</evidence>
<dbReference type="SUPFAM" id="SSF52374">
    <property type="entry name" value="Nucleotidylyl transferase"/>
    <property type="match status" value="1"/>
</dbReference>
<keyword evidence="6 9" id="KW-0648">Protein biosynthesis</keyword>
<dbReference type="SMART" id="SM01016">
    <property type="entry name" value="Arg_tRNA_synt_N"/>
    <property type="match status" value="1"/>
</dbReference>
<comment type="catalytic activity">
    <reaction evidence="8 9">
        <text>tRNA(Arg) + L-arginine + ATP = L-arginyl-tRNA(Arg) + AMP + diphosphate</text>
        <dbReference type="Rhea" id="RHEA:20301"/>
        <dbReference type="Rhea" id="RHEA-COMP:9658"/>
        <dbReference type="Rhea" id="RHEA-COMP:9673"/>
        <dbReference type="ChEBI" id="CHEBI:30616"/>
        <dbReference type="ChEBI" id="CHEBI:32682"/>
        <dbReference type="ChEBI" id="CHEBI:33019"/>
        <dbReference type="ChEBI" id="CHEBI:78442"/>
        <dbReference type="ChEBI" id="CHEBI:78513"/>
        <dbReference type="ChEBI" id="CHEBI:456215"/>
        <dbReference type="EC" id="6.1.1.19"/>
    </reaction>
</comment>
<dbReference type="InterPro" id="IPR005148">
    <property type="entry name" value="Arg-tRNA-synth_N"/>
</dbReference>
<name>A0ABW4VHM5_9BACT</name>
<dbReference type="InterPro" id="IPR009080">
    <property type="entry name" value="tRNAsynth_Ia_anticodon-bd"/>
</dbReference>
<dbReference type="PANTHER" id="PTHR11956">
    <property type="entry name" value="ARGINYL-TRNA SYNTHETASE"/>
    <property type="match status" value="1"/>
</dbReference>
<evidence type="ECO:0000256" key="8">
    <source>
        <dbReference type="ARBA" id="ARBA00049339"/>
    </source>
</evidence>
<feature type="domain" description="Arginyl tRNA synthetase N-terminal" evidence="12">
    <location>
        <begin position="1"/>
        <end position="88"/>
    </location>
</feature>
<comment type="subunit">
    <text evidence="9">Monomer.</text>
</comment>
<evidence type="ECO:0000256" key="2">
    <source>
        <dbReference type="ARBA" id="ARBA00022490"/>
    </source>
</evidence>
<keyword evidence="7 9" id="KW-0030">Aminoacyl-tRNA synthetase</keyword>
<dbReference type="Gene3D" id="3.30.1360.70">
    <property type="entry name" value="Arginyl tRNA synthetase N-terminal domain"/>
    <property type="match status" value="1"/>
</dbReference>
<evidence type="ECO:0000259" key="11">
    <source>
        <dbReference type="SMART" id="SM00836"/>
    </source>
</evidence>
<comment type="similarity">
    <text evidence="1 9 10">Belongs to the class-I aminoacyl-tRNA synthetase family.</text>
</comment>
<comment type="subcellular location">
    <subcellularLocation>
        <location evidence="9">Cytoplasm</location>
    </subcellularLocation>
</comment>
<dbReference type="InterPro" id="IPR014729">
    <property type="entry name" value="Rossmann-like_a/b/a_fold"/>
</dbReference>
<gene>
    <name evidence="9 13" type="primary">argS</name>
    <name evidence="13" type="ORF">ACFSKL_01825</name>
</gene>
<dbReference type="PANTHER" id="PTHR11956:SF5">
    <property type="entry name" value="ARGININE--TRNA LIGASE, CYTOPLASMIC"/>
    <property type="match status" value="1"/>
</dbReference>
<dbReference type="HAMAP" id="MF_00123">
    <property type="entry name" value="Arg_tRNA_synth"/>
    <property type="match status" value="1"/>
</dbReference>
<evidence type="ECO:0000256" key="10">
    <source>
        <dbReference type="RuleBase" id="RU363038"/>
    </source>
</evidence>
<keyword evidence="5 9" id="KW-0067">ATP-binding</keyword>
<dbReference type="SUPFAM" id="SSF47323">
    <property type="entry name" value="Anticodon-binding domain of a subclass of class I aminoacyl-tRNA synthetases"/>
    <property type="match status" value="1"/>
</dbReference>
<dbReference type="Pfam" id="PF05746">
    <property type="entry name" value="DALR_1"/>
    <property type="match status" value="1"/>
</dbReference>
<evidence type="ECO:0000256" key="5">
    <source>
        <dbReference type="ARBA" id="ARBA00022840"/>
    </source>
</evidence>
<feature type="short sequence motif" description="'HIGH' region" evidence="9">
    <location>
        <begin position="123"/>
        <end position="133"/>
    </location>
</feature>
<keyword evidence="2 9" id="KW-0963">Cytoplasm</keyword>
<dbReference type="EMBL" id="JBHUHR010000003">
    <property type="protein sequence ID" value="MFD2033505.1"/>
    <property type="molecule type" value="Genomic_DNA"/>
</dbReference>
<dbReference type="PRINTS" id="PR01038">
    <property type="entry name" value="TRNASYNTHARG"/>
</dbReference>